<accession>A0A2G5BG21</accession>
<gene>
    <name evidence="3" type="ORF">COEREDRAFT_80266</name>
</gene>
<keyword evidence="4" id="KW-1185">Reference proteome</keyword>
<dbReference type="Pfam" id="PF08628">
    <property type="entry name" value="Nexin_C"/>
    <property type="match status" value="1"/>
</dbReference>
<evidence type="ECO:0000256" key="1">
    <source>
        <dbReference type="SAM" id="Phobius"/>
    </source>
</evidence>
<evidence type="ECO:0000259" key="2">
    <source>
        <dbReference type="Pfam" id="PF08628"/>
    </source>
</evidence>
<reference evidence="3 4" key="1">
    <citation type="journal article" date="2015" name="Genome Biol. Evol.">
        <title>Phylogenomic analyses indicate that early fungi evolved digesting cell walls of algal ancestors of land plants.</title>
        <authorList>
            <person name="Chang Y."/>
            <person name="Wang S."/>
            <person name="Sekimoto S."/>
            <person name="Aerts A.L."/>
            <person name="Choi C."/>
            <person name="Clum A."/>
            <person name="LaButti K.M."/>
            <person name="Lindquist E.A."/>
            <person name="Yee Ngan C."/>
            <person name="Ohm R.A."/>
            <person name="Salamov A.A."/>
            <person name="Grigoriev I.V."/>
            <person name="Spatafora J.W."/>
            <person name="Berbee M.L."/>
        </authorList>
    </citation>
    <scope>NUCLEOTIDE SEQUENCE [LARGE SCALE GENOMIC DNA]</scope>
    <source>
        <strain evidence="3 4">NRRL 1564</strain>
    </source>
</reference>
<keyword evidence="1" id="KW-0812">Transmembrane</keyword>
<keyword evidence="1" id="KW-1133">Transmembrane helix</keyword>
<dbReference type="PANTHER" id="PTHR22775:SF3">
    <property type="entry name" value="SORTING NEXIN-13"/>
    <property type="match status" value="1"/>
</dbReference>
<protein>
    <recommendedName>
        <fullName evidence="2">Sorting nexin C-terminal domain-containing protein</fullName>
    </recommendedName>
</protein>
<dbReference type="PANTHER" id="PTHR22775">
    <property type="entry name" value="SORTING NEXIN"/>
    <property type="match status" value="1"/>
</dbReference>
<dbReference type="EMBL" id="KZ303492">
    <property type="protein sequence ID" value="PIA17966.1"/>
    <property type="molecule type" value="Genomic_DNA"/>
</dbReference>
<dbReference type="OrthoDB" id="5582218at2759"/>
<dbReference type="InterPro" id="IPR013937">
    <property type="entry name" value="Sorting_nexin_C"/>
</dbReference>
<organism evidence="3 4">
    <name type="scientific">Coemansia reversa (strain ATCC 12441 / NRRL 1564)</name>
    <dbReference type="NCBI Taxonomy" id="763665"/>
    <lineage>
        <taxon>Eukaryota</taxon>
        <taxon>Fungi</taxon>
        <taxon>Fungi incertae sedis</taxon>
        <taxon>Zoopagomycota</taxon>
        <taxon>Kickxellomycotina</taxon>
        <taxon>Kickxellomycetes</taxon>
        <taxon>Kickxellales</taxon>
        <taxon>Kickxellaceae</taxon>
        <taxon>Coemansia</taxon>
    </lineage>
</organism>
<dbReference type="AlphaFoldDB" id="A0A2G5BG21"/>
<evidence type="ECO:0000313" key="3">
    <source>
        <dbReference type="EMBL" id="PIA17966.1"/>
    </source>
</evidence>
<sequence length="195" mass="22710">MFSEYTFSLNQLWQPDTEHNSNYRGAIEPILGLVNAALLFDRYNQWVWVQFLFYVFPLINALAGVAIDHTLVKVVQFMTSEHQIALYLDILASSLWKPENDGKFRSGNRPYKTLDQQKMLKEDAEELVAELLPYVATKFFYGLSDQERLLAAQRILDPFENCQLNKHLIYNVLDAVVGKIAPELREPRDQQQQQR</sequence>
<dbReference type="STRING" id="763665.A0A2G5BG21"/>
<feature type="transmembrane region" description="Helical" evidence="1">
    <location>
        <begin position="47"/>
        <end position="67"/>
    </location>
</feature>
<dbReference type="Proteomes" id="UP000242474">
    <property type="component" value="Unassembled WGS sequence"/>
</dbReference>
<keyword evidence="1" id="KW-0472">Membrane</keyword>
<evidence type="ECO:0000313" key="4">
    <source>
        <dbReference type="Proteomes" id="UP000242474"/>
    </source>
</evidence>
<feature type="domain" description="Sorting nexin C-terminal" evidence="2">
    <location>
        <begin position="55"/>
        <end position="142"/>
    </location>
</feature>
<dbReference type="GO" id="GO:0035091">
    <property type="term" value="F:phosphatidylinositol binding"/>
    <property type="evidence" value="ECO:0007669"/>
    <property type="project" value="TreeGrafter"/>
</dbReference>
<name>A0A2G5BG21_COERN</name>
<proteinExistence type="predicted"/>